<dbReference type="Pfam" id="PF03811">
    <property type="entry name" value="Zn_ribbon_InsA"/>
    <property type="match status" value="1"/>
</dbReference>
<proteinExistence type="predicted"/>
<protein>
    <submittedName>
        <fullName evidence="2">Transposase</fullName>
    </submittedName>
</protein>
<accession>A0A1R4HJ98</accession>
<reference evidence="3" key="1">
    <citation type="submission" date="2017-02" db="EMBL/GenBank/DDBJ databases">
        <authorList>
            <person name="Daims H."/>
        </authorList>
    </citation>
    <scope>NUCLEOTIDE SEQUENCE [LARGE SCALE GENOMIC DNA]</scope>
</reference>
<dbReference type="InterPro" id="IPR051252">
    <property type="entry name" value="IS1_transposase_InsA"/>
</dbReference>
<evidence type="ECO:0000313" key="2">
    <source>
        <dbReference type="EMBL" id="SJM96283.1"/>
    </source>
</evidence>
<dbReference type="GO" id="GO:0006313">
    <property type="term" value="P:DNA transposition"/>
    <property type="evidence" value="ECO:0007669"/>
    <property type="project" value="InterPro"/>
</dbReference>
<dbReference type="AlphaFoldDB" id="A0A1R4HJ98"/>
<sequence length="98" mass="11065">MTSNRDWNLDMVSISVCCPSCGSHQIANRGKTKNGKQRYSCLQADCLMKTFILDYRYNDYVTQILDSTMNSGGISAVVRELGINPNTVMNEIKKRTLH</sequence>
<feature type="domain" description="InsA N-terminal zinc ribbon" evidence="1">
    <location>
        <begin position="11"/>
        <end position="41"/>
    </location>
</feature>
<name>A0A1R4HJ98_9GAMM</name>
<dbReference type="InterPro" id="IPR003220">
    <property type="entry name" value="InsA_N_dom_Znf"/>
</dbReference>
<dbReference type="RefSeq" id="WP_143341704.1">
    <property type="nucleotide sequence ID" value="NZ_FUKJ01000464.1"/>
</dbReference>
<dbReference type="PANTHER" id="PTHR47923">
    <property type="entry name" value="INSERTION ELEMENT IS1 1 PROTEIN INSA-RELATED"/>
    <property type="match status" value="1"/>
</dbReference>
<evidence type="ECO:0000259" key="1">
    <source>
        <dbReference type="Pfam" id="PF03811"/>
    </source>
</evidence>
<dbReference type="OrthoDB" id="5562635at2"/>
<evidence type="ECO:0000313" key="3">
    <source>
        <dbReference type="Proteomes" id="UP000195442"/>
    </source>
</evidence>
<keyword evidence="3" id="KW-1185">Reference proteome</keyword>
<dbReference type="EMBL" id="FUKJ01000464">
    <property type="protein sequence ID" value="SJM96283.1"/>
    <property type="molecule type" value="Genomic_DNA"/>
</dbReference>
<organism evidence="2 3">
    <name type="scientific">Crenothrix polyspora</name>
    <dbReference type="NCBI Taxonomy" id="360316"/>
    <lineage>
        <taxon>Bacteria</taxon>
        <taxon>Pseudomonadati</taxon>
        <taxon>Pseudomonadota</taxon>
        <taxon>Gammaproteobacteria</taxon>
        <taxon>Methylococcales</taxon>
        <taxon>Crenotrichaceae</taxon>
        <taxon>Crenothrix</taxon>
    </lineage>
</organism>
<gene>
    <name evidence="2" type="ORF">CRENPOLYSF2_960003</name>
</gene>
<dbReference type="Proteomes" id="UP000195442">
    <property type="component" value="Unassembled WGS sequence"/>
</dbReference>
<dbReference type="PANTHER" id="PTHR47923:SF1">
    <property type="entry name" value="INSERTION ELEMENT IS1 1 PROTEIN INSA-RELATED"/>
    <property type="match status" value="1"/>
</dbReference>